<proteinExistence type="predicted"/>
<gene>
    <name evidence="2" type="ORF">HMPREF0762_00933</name>
</gene>
<evidence type="ECO:0000313" key="3">
    <source>
        <dbReference type="Proteomes" id="UP000006001"/>
    </source>
</evidence>
<dbReference type="EMBL" id="ACUX02000006">
    <property type="protein sequence ID" value="EEZ61592.1"/>
    <property type="molecule type" value="Genomic_DNA"/>
</dbReference>
<organism evidence="2 3">
    <name type="scientific">Slackia exigua (strain ATCC 700122 / DSM 15923 / CIP 105133 / JCM 11022 / KCTC 5966 / S-7)</name>
    <dbReference type="NCBI Taxonomy" id="649764"/>
    <lineage>
        <taxon>Bacteria</taxon>
        <taxon>Bacillati</taxon>
        <taxon>Actinomycetota</taxon>
        <taxon>Coriobacteriia</taxon>
        <taxon>Eggerthellales</taxon>
        <taxon>Eggerthellaceae</taxon>
        <taxon>Slackia</taxon>
    </lineage>
</organism>
<reference evidence="2" key="1">
    <citation type="submission" date="2009-10" db="EMBL/GenBank/DDBJ databases">
        <authorList>
            <person name="Weinstock G."/>
            <person name="Sodergren E."/>
            <person name="Clifton S."/>
            <person name="Fulton L."/>
            <person name="Fulton B."/>
            <person name="Courtney L."/>
            <person name="Fronick C."/>
            <person name="Harrison M."/>
            <person name="Strong C."/>
            <person name="Farmer C."/>
            <person name="Delahaunty K."/>
            <person name="Markovic C."/>
            <person name="Hall O."/>
            <person name="Minx P."/>
            <person name="Tomlinson C."/>
            <person name="Mitreva M."/>
            <person name="Nelson J."/>
            <person name="Hou S."/>
            <person name="Wollam A."/>
            <person name="Pepin K.H."/>
            <person name="Johnson M."/>
            <person name="Bhonagiri V."/>
            <person name="Nash W.E."/>
            <person name="Warren W."/>
            <person name="Chinwalla A."/>
            <person name="Mardis E.R."/>
            <person name="Wilson R.K."/>
        </authorList>
    </citation>
    <scope>NUCLEOTIDE SEQUENCE [LARGE SCALE GENOMIC DNA]</scope>
    <source>
        <strain evidence="2">ATCC 700122</strain>
    </source>
</reference>
<keyword evidence="3" id="KW-1185">Reference proteome</keyword>
<dbReference type="Proteomes" id="UP000006001">
    <property type="component" value="Unassembled WGS sequence"/>
</dbReference>
<name>D0WGH9_SLAES</name>
<feature type="compositionally biased region" description="Polar residues" evidence="1">
    <location>
        <begin position="1"/>
        <end position="11"/>
    </location>
</feature>
<dbReference type="AlphaFoldDB" id="D0WGH9"/>
<comment type="caution">
    <text evidence="2">The sequence shown here is derived from an EMBL/GenBank/DDBJ whole genome shotgun (WGS) entry which is preliminary data.</text>
</comment>
<dbReference type="STRING" id="649764.HMPREF0762_00933"/>
<feature type="region of interest" description="Disordered" evidence="1">
    <location>
        <begin position="1"/>
        <end position="49"/>
    </location>
</feature>
<evidence type="ECO:0000256" key="1">
    <source>
        <dbReference type="SAM" id="MobiDB-lite"/>
    </source>
</evidence>
<sequence>MTGRNQRNGAIQRSDAHVLEYERKPRQAHVRMLRGGAGANRPRGIPRPP</sequence>
<feature type="compositionally biased region" description="Basic and acidic residues" evidence="1">
    <location>
        <begin position="14"/>
        <end position="25"/>
    </location>
</feature>
<protein>
    <submittedName>
        <fullName evidence="2">Uncharacterized protein</fullName>
    </submittedName>
</protein>
<dbReference type="HOGENOM" id="CLU_3140736_0_0_11"/>
<evidence type="ECO:0000313" key="2">
    <source>
        <dbReference type="EMBL" id="EEZ61592.1"/>
    </source>
</evidence>
<accession>D0WGH9</accession>